<keyword evidence="8" id="KW-1185">Reference proteome</keyword>
<dbReference type="SUPFAM" id="SSF52540">
    <property type="entry name" value="P-loop containing nucleoside triphosphate hydrolases"/>
    <property type="match status" value="1"/>
</dbReference>
<protein>
    <recommendedName>
        <fullName evidence="5">Sulfotransferase</fullName>
        <ecNumber evidence="5">2.8.2.-</ecNumber>
    </recommendedName>
</protein>
<dbReference type="PANTHER" id="PTHR10605:SF30">
    <property type="entry name" value="BIFUNCTIONAL HEPARAN SULFATE N-DEACETYLASE_N-SULFOTRANSFERASE 1"/>
    <property type="match status" value="1"/>
</dbReference>
<dbReference type="PANTHER" id="PTHR10605">
    <property type="entry name" value="HEPARAN SULFATE SULFOTRANSFERASE"/>
    <property type="match status" value="1"/>
</dbReference>
<reference evidence="7 8" key="1">
    <citation type="submission" date="2023-05" db="EMBL/GenBank/DDBJ databases">
        <title>B98-5 Cell Line De Novo Hybrid Assembly: An Optical Mapping Approach.</title>
        <authorList>
            <person name="Kananen K."/>
            <person name="Auerbach J.A."/>
            <person name="Kautto E."/>
            <person name="Blachly J.S."/>
        </authorList>
    </citation>
    <scope>NUCLEOTIDE SEQUENCE [LARGE SCALE GENOMIC DNA]</scope>
    <source>
        <strain evidence="7">B95-8</strain>
        <tissue evidence="7">Cell line</tissue>
    </source>
</reference>
<gene>
    <name evidence="7" type="primary">NDST1_1</name>
    <name evidence="7" type="ORF">P7K49_003542</name>
</gene>
<keyword evidence="3" id="KW-0333">Golgi apparatus</keyword>
<organism evidence="7 8">
    <name type="scientific">Saguinus oedipus</name>
    <name type="common">Cotton-top tamarin</name>
    <name type="synonym">Oedipomidas oedipus</name>
    <dbReference type="NCBI Taxonomy" id="9490"/>
    <lineage>
        <taxon>Eukaryota</taxon>
        <taxon>Metazoa</taxon>
        <taxon>Chordata</taxon>
        <taxon>Craniata</taxon>
        <taxon>Vertebrata</taxon>
        <taxon>Euteleostomi</taxon>
        <taxon>Mammalia</taxon>
        <taxon>Eutheria</taxon>
        <taxon>Euarchontoglires</taxon>
        <taxon>Primates</taxon>
        <taxon>Haplorrhini</taxon>
        <taxon>Platyrrhini</taxon>
        <taxon>Cebidae</taxon>
        <taxon>Callitrichinae</taxon>
        <taxon>Saguinus</taxon>
    </lineage>
</organism>
<comment type="subcellular location">
    <subcellularLocation>
        <location evidence="1">Golgi apparatus</location>
    </subcellularLocation>
</comment>
<comment type="similarity">
    <text evidence="5">Belongs to the sulfotransferase 1 family.</text>
</comment>
<feature type="domain" description="Sulfotransferase" evidence="6">
    <location>
        <begin position="141"/>
        <end position="227"/>
    </location>
</feature>
<name>A0ABQ9W4T0_SAGOE</name>
<dbReference type="InterPro" id="IPR037359">
    <property type="entry name" value="NST/OST"/>
</dbReference>
<accession>A0ABQ9W4T0</accession>
<keyword evidence="2 5" id="KW-0808">Transferase</keyword>
<dbReference type="Proteomes" id="UP001266305">
    <property type="component" value="Unassembled WGS sequence"/>
</dbReference>
<evidence type="ECO:0000256" key="2">
    <source>
        <dbReference type="ARBA" id="ARBA00022679"/>
    </source>
</evidence>
<keyword evidence="4" id="KW-0325">Glycoprotein</keyword>
<dbReference type="Gene3D" id="3.40.50.300">
    <property type="entry name" value="P-loop containing nucleotide triphosphate hydrolases"/>
    <property type="match status" value="1"/>
</dbReference>
<evidence type="ECO:0000313" key="7">
    <source>
        <dbReference type="EMBL" id="KAK2116656.1"/>
    </source>
</evidence>
<evidence type="ECO:0000256" key="1">
    <source>
        <dbReference type="ARBA" id="ARBA00004555"/>
    </source>
</evidence>
<dbReference type="InterPro" id="IPR000863">
    <property type="entry name" value="Sulfotransferase_dom"/>
</dbReference>
<proteinExistence type="inferred from homology"/>
<evidence type="ECO:0000256" key="5">
    <source>
        <dbReference type="RuleBase" id="RU361155"/>
    </source>
</evidence>
<evidence type="ECO:0000313" key="8">
    <source>
        <dbReference type="Proteomes" id="UP001266305"/>
    </source>
</evidence>
<dbReference type="InterPro" id="IPR027417">
    <property type="entry name" value="P-loop_NTPase"/>
</dbReference>
<dbReference type="EMBL" id="JASSZA010000002">
    <property type="protein sequence ID" value="KAK2116656.1"/>
    <property type="molecule type" value="Genomic_DNA"/>
</dbReference>
<feature type="domain" description="Sulfotransferase" evidence="6">
    <location>
        <begin position="41"/>
        <end position="121"/>
    </location>
</feature>
<evidence type="ECO:0000259" key="6">
    <source>
        <dbReference type="Pfam" id="PF00685"/>
    </source>
</evidence>
<evidence type="ECO:0000256" key="4">
    <source>
        <dbReference type="ARBA" id="ARBA00023180"/>
    </source>
</evidence>
<evidence type="ECO:0000256" key="3">
    <source>
        <dbReference type="ARBA" id="ARBA00023034"/>
    </source>
</evidence>
<dbReference type="EC" id="2.8.2.-" evidence="5"/>
<sequence length="254" mass="29676">MQLKFLYMEFFPIPSNTTSDFYFEKSANYFDSEVAPRRAAALLPKAKVLTILINPADRAYSWYQHQRAHDDPVALKYTFHEVITAGSDASSKLRALQNRCLVPGWYATHIERWLSAYHANQRRASNFLTSHRARYALLRVLDPWILVLDGKLLRTEPAKVMDMVQKFLGVTNTIDYHRTLAFDPKKGFWCQLLEGGKTKCLGKSKGRKYPEMDLDSRAFLKDYYREHNVELSKLLYRMGQTLPTWLREDLQNTR</sequence>
<dbReference type="Pfam" id="PF00685">
    <property type="entry name" value="Sulfotransfer_1"/>
    <property type="match status" value="2"/>
</dbReference>
<comment type="caution">
    <text evidence="7">The sequence shown here is derived from an EMBL/GenBank/DDBJ whole genome shotgun (WGS) entry which is preliminary data.</text>
</comment>